<organism evidence="2 3">
    <name type="scientific">Prorocentrum cordatum</name>
    <dbReference type="NCBI Taxonomy" id="2364126"/>
    <lineage>
        <taxon>Eukaryota</taxon>
        <taxon>Sar</taxon>
        <taxon>Alveolata</taxon>
        <taxon>Dinophyceae</taxon>
        <taxon>Prorocentrales</taxon>
        <taxon>Prorocentraceae</taxon>
        <taxon>Prorocentrum</taxon>
    </lineage>
</organism>
<sequence>ALADTWVILADWNVPFEDIAKTGFVQQIGGALIKPNVEVTCDKGKGSLIDYGITRTDFVDKVKLQAVRKVPWRTHCGLTLTLDGASRPWWHRIIVLPKELATPAKPKKKADPNSQRSRKRQEERQRAEERLEPHLREAFQSKTVIEEEAERHKEKPYYITDEIWAQTMASESHEWELSDELKSWDGGLIIRGQRHGTVEAAVTKMYAEWVTCLEESAIITDEIAEKEADQ</sequence>
<evidence type="ECO:0000256" key="1">
    <source>
        <dbReference type="SAM" id="MobiDB-lite"/>
    </source>
</evidence>
<dbReference type="Proteomes" id="UP001189429">
    <property type="component" value="Unassembled WGS sequence"/>
</dbReference>
<protein>
    <submittedName>
        <fullName evidence="2">Uncharacterized protein</fullName>
    </submittedName>
</protein>
<name>A0ABN9PZA6_9DINO</name>
<dbReference type="EMBL" id="CAUYUJ010001994">
    <property type="protein sequence ID" value="CAK0798664.1"/>
    <property type="molecule type" value="Genomic_DNA"/>
</dbReference>
<accession>A0ABN9PZA6</accession>
<proteinExistence type="predicted"/>
<feature type="region of interest" description="Disordered" evidence="1">
    <location>
        <begin position="103"/>
        <end position="132"/>
    </location>
</feature>
<evidence type="ECO:0000313" key="3">
    <source>
        <dbReference type="Proteomes" id="UP001189429"/>
    </source>
</evidence>
<reference evidence="2" key="1">
    <citation type="submission" date="2023-10" db="EMBL/GenBank/DDBJ databases">
        <authorList>
            <person name="Chen Y."/>
            <person name="Shah S."/>
            <person name="Dougan E. K."/>
            <person name="Thang M."/>
            <person name="Chan C."/>
        </authorList>
    </citation>
    <scope>NUCLEOTIDE SEQUENCE [LARGE SCALE GENOMIC DNA]</scope>
</reference>
<gene>
    <name evidence="2" type="ORF">PCOR1329_LOCUS7354</name>
</gene>
<comment type="caution">
    <text evidence="2">The sequence shown here is derived from an EMBL/GenBank/DDBJ whole genome shotgun (WGS) entry which is preliminary data.</text>
</comment>
<feature type="non-terminal residue" evidence="2">
    <location>
        <position position="1"/>
    </location>
</feature>
<evidence type="ECO:0000313" key="2">
    <source>
        <dbReference type="EMBL" id="CAK0798664.1"/>
    </source>
</evidence>
<feature type="compositionally biased region" description="Basic and acidic residues" evidence="1">
    <location>
        <begin position="120"/>
        <end position="132"/>
    </location>
</feature>
<keyword evidence="3" id="KW-1185">Reference proteome</keyword>